<feature type="compositionally biased region" description="Polar residues" evidence="1">
    <location>
        <begin position="74"/>
        <end position="84"/>
    </location>
</feature>
<dbReference type="EMBL" id="ML995851">
    <property type="protein sequence ID" value="KAF2767839.1"/>
    <property type="molecule type" value="Genomic_DNA"/>
</dbReference>
<evidence type="ECO:0000313" key="2">
    <source>
        <dbReference type="EMBL" id="KAF2767839.1"/>
    </source>
</evidence>
<evidence type="ECO:0000313" key="3">
    <source>
        <dbReference type="Proteomes" id="UP000799436"/>
    </source>
</evidence>
<keyword evidence="3" id="KW-1185">Reference proteome</keyword>
<protein>
    <submittedName>
        <fullName evidence="2">Uncharacterized protein</fullName>
    </submittedName>
</protein>
<feature type="region of interest" description="Disordered" evidence="1">
    <location>
        <begin position="1"/>
        <end position="93"/>
    </location>
</feature>
<feature type="compositionally biased region" description="Polar residues" evidence="1">
    <location>
        <begin position="14"/>
        <end position="28"/>
    </location>
</feature>
<dbReference type="AlphaFoldDB" id="A0A6G1L5I9"/>
<evidence type="ECO:0000256" key="1">
    <source>
        <dbReference type="SAM" id="MobiDB-lite"/>
    </source>
</evidence>
<organism evidence="2 3">
    <name type="scientific">Teratosphaeria nubilosa</name>
    <dbReference type="NCBI Taxonomy" id="161662"/>
    <lineage>
        <taxon>Eukaryota</taxon>
        <taxon>Fungi</taxon>
        <taxon>Dikarya</taxon>
        <taxon>Ascomycota</taxon>
        <taxon>Pezizomycotina</taxon>
        <taxon>Dothideomycetes</taxon>
        <taxon>Dothideomycetidae</taxon>
        <taxon>Mycosphaerellales</taxon>
        <taxon>Teratosphaeriaceae</taxon>
        <taxon>Teratosphaeria</taxon>
    </lineage>
</organism>
<reference evidence="2" key="1">
    <citation type="journal article" date="2020" name="Stud. Mycol.">
        <title>101 Dothideomycetes genomes: a test case for predicting lifestyles and emergence of pathogens.</title>
        <authorList>
            <person name="Haridas S."/>
            <person name="Albert R."/>
            <person name="Binder M."/>
            <person name="Bloem J."/>
            <person name="Labutti K."/>
            <person name="Salamov A."/>
            <person name="Andreopoulos B."/>
            <person name="Baker S."/>
            <person name="Barry K."/>
            <person name="Bills G."/>
            <person name="Bluhm B."/>
            <person name="Cannon C."/>
            <person name="Castanera R."/>
            <person name="Culley D."/>
            <person name="Daum C."/>
            <person name="Ezra D."/>
            <person name="Gonzalez J."/>
            <person name="Henrissat B."/>
            <person name="Kuo A."/>
            <person name="Liang C."/>
            <person name="Lipzen A."/>
            <person name="Lutzoni F."/>
            <person name="Magnuson J."/>
            <person name="Mondo S."/>
            <person name="Nolan M."/>
            <person name="Ohm R."/>
            <person name="Pangilinan J."/>
            <person name="Park H.-J."/>
            <person name="Ramirez L."/>
            <person name="Alfaro M."/>
            <person name="Sun H."/>
            <person name="Tritt A."/>
            <person name="Yoshinaga Y."/>
            <person name="Zwiers L.-H."/>
            <person name="Turgeon B."/>
            <person name="Goodwin S."/>
            <person name="Spatafora J."/>
            <person name="Crous P."/>
            <person name="Grigoriev I."/>
        </authorList>
    </citation>
    <scope>NUCLEOTIDE SEQUENCE</scope>
    <source>
        <strain evidence="2">CBS 116005</strain>
    </source>
</reference>
<sequence length="93" mass="9886">MRQRCSVTEVRTGRCQSPFNRPLASTTAMVPHPCPNFRPPLAAPSPHASRVDAPHGTKIPPDPPEIDVLPAFSPATSTTYQSGVNHGDGTTPC</sequence>
<accession>A0A6G1L5I9</accession>
<dbReference type="Proteomes" id="UP000799436">
    <property type="component" value="Unassembled WGS sequence"/>
</dbReference>
<gene>
    <name evidence="2" type="ORF">EJ03DRAFT_140849</name>
</gene>
<name>A0A6G1L5I9_9PEZI</name>
<proteinExistence type="predicted"/>
<feature type="compositionally biased region" description="Pro residues" evidence="1">
    <location>
        <begin position="32"/>
        <end position="43"/>
    </location>
</feature>